<dbReference type="OrthoDB" id="9816400at2"/>
<dbReference type="KEGG" id="pspi:PS2015_1786"/>
<dbReference type="EMBL" id="CP013189">
    <property type="protein sequence ID" value="ALO46436.1"/>
    <property type="molecule type" value="Genomic_DNA"/>
</dbReference>
<feature type="signal peptide" evidence="2">
    <location>
        <begin position="1"/>
        <end position="30"/>
    </location>
</feature>
<dbReference type="CDD" id="cd00146">
    <property type="entry name" value="PKD"/>
    <property type="match status" value="1"/>
</dbReference>
<dbReference type="AlphaFoldDB" id="A0A0S2KEG2"/>
<keyword evidence="4" id="KW-1185">Reference proteome</keyword>
<evidence type="ECO:0000256" key="1">
    <source>
        <dbReference type="SAM" id="MobiDB-lite"/>
    </source>
</evidence>
<dbReference type="Proteomes" id="UP000065641">
    <property type="component" value="Chromosome"/>
</dbReference>
<dbReference type="InterPro" id="IPR035986">
    <property type="entry name" value="PKD_dom_sf"/>
</dbReference>
<dbReference type="RefSeq" id="WP_058021874.1">
    <property type="nucleotide sequence ID" value="NZ_CP013189.1"/>
</dbReference>
<evidence type="ECO:0000313" key="3">
    <source>
        <dbReference type="EMBL" id="ALO46436.1"/>
    </source>
</evidence>
<dbReference type="Gene3D" id="2.60.40.10">
    <property type="entry name" value="Immunoglobulins"/>
    <property type="match status" value="3"/>
</dbReference>
<accession>A0A0S2KEG2</accession>
<organism evidence="3 4">
    <name type="scientific">Pseudohongiella spirulinae</name>
    <dbReference type="NCBI Taxonomy" id="1249552"/>
    <lineage>
        <taxon>Bacteria</taxon>
        <taxon>Pseudomonadati</taxon>
        <taxon>Pseudomonadota</taxon>
        <taxon>Gammaproteobacteria</taxon>
        <taxon>Pseudomonadales</taxon>
        <taxon>Pseudohongiellaceae</taxon>
        <taxon>Pseudohongiella</taxon>
    </lineage>
</organism>
<evidence type="ECO:0000313" key="4">
    <source>
        <dbReference type="Proteomes" id="UP000065641"/>
    </source>
</evidence>
<dbReference type="InterPro" id="IPR013783">
    <property type="entry name" value="Ig-like_fold"/>
</dbReference>
<dbReference type="STRING" id="1249552.PS2015_1786"/>
<reference evidence="3 4" key="1">
    <citation type="submission" date="2015-11" db="EMBL/GenBank/DDBJ databases">
        <authorList>
            <person name="Zhang Y."/>
            <person name="Guo Z."/>
        </authorList>
    </citation>
    <scope>NUCLEOTIDE SEQUENCE [LARGE SCALE GENOMIC DNA]</scope>
    <source>
        <strain evidence="3 4">KCTC 32221</strain>
    </source>
</reference>
<feature type="chain" id="PRO_5006601570" evidence="2">
    <location>
        <begin position="31"/>
        <end position="1237"/>
    </location>
</feature>
<keyword evidence="2" id="KW-0732">Signal</keyword>
<sequence precursor="true">MNNKTRFKKKLLSQVVAASLLAGAGTASQAGDFALANNSVAWLDTNGNTLQTVTVGANGVASSATLATNPGFVVPDIGFQLNVVDAAPGDYFVRIGLHVESQTNENHVLNMTMGVARVIVADVGGTNVIQSVNMVTSGQANYDNIEIRARRGNLSLATEDFEAKANMLSFDGATKNIRLNVGTIFNALSNNNALFDEIMNGAFGSGAHYDYGVLIQPVAGPTTVRVGHENGGTFSLFPRVMASCPQISDLQSANVFNLSSSALANKIPSAHAAIGTLTVGSPGTAATAQTAIVENCHLPAVSITSATSFTNDTGTEPYTVAVTATATDADDYHGIASTEWLVGGNVVATGTSANLSLNNGDTTVTFRATDEKGGVSTTSATITVSEPAPAPNQAPEGLAIGAPSSPILDTDGKAGETLGGFSATATDPDGDDLTYEWFVNGNSAGSGASPSLTLPVDGANTVFFIASDGKGGEATSDAVTVEVRENQAPVVTLTVNGGSSTTVDYDQDVTFTWNAVDPEGRMSGPGTFLTFATDGDFGIGPGPIVVDSTSGSSTVSFSPVTVSESGGTVTANIQFTDDFNKAGTATAVVIVRARDSSGEEPPANNNPTIEIVGPTSYEDTDALAGEAVTLTANVTDADGDDIVLRQWTALGETSSGAVLSRRFPDGDTPVTFRAVDSRGGESETVVTVNVATFVPAPSNTEVLDTITQQNNDNENLQQQTGNLDELIQTGGTVSQEVATTTTTAATKAEETTRDLQKAVTSGTVTTSTALKAIQSTSTTTTLASNVSKASTEENKATITTTVSNTVKNAASTFTALATRTTQGGTKLSDEDSNTVKTASTNLLKSAGDVSQNTTSKAQIAELARSANEIIQATKNLGVGADETVVNAVRDASASIATAAAREAIRETLSEGEELPSDEEIRQVLEQNEDLLEDVFNQTLEIPPTVVDDRPAVDPNNVQVGGTSVLDRLRALFRGTGGQSTLMVSDGRTGTVTAVTAEESEIVVDAETGAVTIILPGETYAGAIVAVRSVPAVVPNGIRIRRDGRGIIVTDGIAVELAPVALNLGGFTTAVEDAGFGFTLRNNATISLDLGGGERFSGAFAYDNLTDQDVSNCGAISFTDPTGPANSAGYAYGVNCANGVTQKVQPFVDNADFFQSMEALGIAARANRDNGFITLPGIGRFKASFFVTPLSEAEQVFHAINKDEFGIAYQTMDLNGDGIVDYKVISANGAQILYGAAD</sequence>
<dbReference type="SUPFAM" id="SSF49299">
    <property type="entry name" value="PKD domain"/>
    <property type="match status" value="2"/>
</dbReference>
<proteinExistence type="predicted"/>
<evidence type="ECO:0000256" key="2">
    <source>
        <dbReference type="SAM" id="SignalP"/>
    </source>
</evidence>
<protein>
    <submittedName>
        <fullName evidence="3">Uncharacterized protein</fullName>
    </submittedName>
</protein>
<feature type="region of interest" description="Disordered" evidence="1">
    <location>
        <begin position="407"/>
        <end position="426"/>
    </location>
</feature>
<name>A0A0S2KEG2_9GAMM</name>
<gene>
    <name evidence="3" type="ORF">PS2015_1786</name>
</gene>